<dbReference type="Proteomes" id="UP000177208">
    <property type="component" value="Unassembled WGS sequence"/>
</dbReference>
<dbReference type="Pfam" id="PF13365">
    <property type="entry name" value="Trypsin_2"/>
    <property type="match status" value="1"/>
</dbReference>
<dbReference type="SUPFAM" id="SSF50494">
    <property type="entry name" value="Trypsin-like serine proteases"/>
    <property type="match status" value="1"/>
</dbReference>
<gene>
    <name evidence="1" type="ORF">A2774_01640</name>
</gene>
<name>A0A1F7GAT9_9BACT</name>
<dbReference type="Gene3D" id="2.40.10.120">
    <property type="match status" value="1"/>
</dbReference>
<sequence length="277" mass="29075">MDDLNKNQLILLALLVSFVTSIATGVVTVSLMEQAPQSVTQTINRVVTQTIEKVTKEPAAVIKYISEEDLIGSAVESNAKGIVKIKLGLGGDVVGAGIVVTSDGIIISDVNPDDFAPEAKYYAVFPDGKEIPTAFAKIDKRGFSIFSAELGDNKDAYSPANLTFGDSDKLKIGQTVLVISPSGDLQKGIISGLVRDIVTEGIATSTENTGNAPSSQEIKTIKLIKVNIPLSKDNSGSPLVNLNGGVVGITIYKEGVKVAIPSNLIKESMASLADSKK</sequence>
<dbReference type="AlphaFoldDB" id="A0A1F7GAT9"/>
<accession>A0A1F7GAT9</accession>
<dbReference type="PANTHER" id="PTHR43019">
    <property type="entry name" value="SERINE ENDOPROTEASE DEGS"/>
    <property type="match status" value="1"/>
</dbReference>
<dbReference type="InterPro" id="IPR009003">
    <property type="entry name" value="Peptidase_S1_PA"/>
</dbReference>
<dbReference type="PANTHER" id="PTHR43019:SF23">
    <property type="entry name" value="PROTEASE DO-LIKE 5, CHLOROPLASTIC"/>
    <property type="match status" value="1"/>
</dbReference>
<proteinExistence type="predicted"/>
<comment type="caution">
    <text evidence="1">The sequence shown here is derived from an EMBL/GenBank/DDBJ whole genome shotgun (WGS) entry which is preliminary data.</text>
</comment>
<organism evidence="1 2">
    <name type="scientific">Candidatus Roizmanbacteria bacterium RIFCSPHIGHO2_01_FULL_39_12c</name>
    <dbReference type="NCBI Taxonomy" id="1802031"/>
    <lineage>
        <taxon>Bacteria</taxon>
        <taxon>Candidatus Roizmaniibacteriota</taxon>
    </lineage>
</organism>
<dbReference type="EMBL" id="MFZG01000028">
    <property type="protein sequence ID" value="OGK16021.1"/>
    <property type="molecule type" value="Genomic_DNA"/>
</dbReference>
<evidence type="ECO:0000313" key="2">
    <source>
        <dbReference type="Proteomes" id="UP000177208"/>
    </source>
</evidence>
<evidence type="ECO:0008006" key="3">
    <source>
        <dbReference type="Google" id="ProtNLM"/>
    </source>
</evidence>
<evidence type="ECO:0000313" key="1">
    <source>
        <dbReference type="EMBL" id="OGK16021.1"/>
    </source>
</evidence>
<protein>
    <recommendedName>
        <fullName evidence="3">Serine protease</fullName>
    </recommendedName>
</protein>
<reference evidence="1 2" key="1">
    <citation type="journal article" date="2016" name="Nat. Commun.">
        <title>Thousands of microbial genomes shed light on interconnected biogeochemical processes in an aquifer system.</title>
        <authorList>
            <person name="Anantharaman K."/>
            <person name="Brown C.T."/>
            <person name="Hug L.A."/>
            <person name="Sharon I."/>
            <person name="Castelle C.J."/>
            <person name="Probst A.J."/>
            <person name="Thomas B.C."/>
            <person name="Singh A."/>
            <person name="Wilkins M.J."/>
            <person name="Karaoz U."/>
            <person name="Brodie E.L."/>
            <person name="Williams K.H."/>
            <person name="Hubbard S.S."/>
            <person name="Banfield J.F."/>
        </authorList>
    </citation>
    <scope>NUCLEOTIDE SEQUENCE [LARGE SCALE GENOMIC DNA]</scope>
</reference>